<feature type="region of interest" description="Disordered" evidence="2">
    <location>
        <begin position="536"/>
        <end position="555"/>
    </location>
</feature>
<dbReference type="InterPro" id="IPR013491">
    <property type="entry name" value="Tape_meas_N"/>
</dbReference>
<dbReference type="PANTHER" id="PTHR38812:SF2">
    <property type="entry name" value="MU-LIKE PROPHAGE FLUMU PROTEIN GP42"/>
    <property type="match status" value="1"/>
</dbReference>
<evidence type="ECO:0000256" key="1">
    <source>
        <dbReference type="SAM" id="Coils"/>
    </source>
</evidence>
<dbReference type="Pfam" id="PF20155">
    <property type="entry name" value="TMP_3"/>
    <property type="match status" value="1"/>
</dbReference>
<dbReference type="AlphaFoldDB" id="A0AAD0RXJ3"/>
<keyword evidence="5" id="KW-1185">Reference proteome</keyword>
<dbReference type="NCBIfam" id="TIGR02675">
    <property type="entry name" value="tape_meas_nterm"/>
    <property type="match status" value="1"/>
</dbReference>
<evidence type="ECO:0000259" key="3">
    <source>
        <dbReference type="Pfam" id="PF20155"/>
    </source>
</evidence>
<dbReference type="EMBL" id="CP031968">
    <property type="protein sequence ID" value="AXT46618.1"/>
    <property type="molecule type" value="Genomic_DNA"/>
</dbReference>
<gene>
    <name evidence="4" type="ORF">D1345_10635</name>
</gene>
<feature type="domain" description="Tape measure protein N-terminal" evidence="3">
    <location>
        <begin position="4"/>
        <end position="185"/>
    </location>
</feature>
<reference evidence="4 5" key="1">
    <citation type="submission" date="2018-08" db="EMBL/GenBank/DDBJ databases">
        <title>Complete genome sequence of JP2-74.</title>
        <authorList>
            <person name="Wu L."/>
        </authorList>
    </citation>
    <scope>NUCLEOTIDE SEQUENCE [LARGE SCALE GENOMIC DNA]</scope>
    <source>
        <strain evidence="4 5">JP2-74</strain>
    </source>
</reference>
<evidence type="ECO:0000256" key="2">
    <source>
        <dbReference type="SAM" id="MobiDB-lite"/>
    </source>
</evidence>
<proteinExistence type="predicted"/>
<dbReference type="InterPro" id="IPR053058">
    <property type="entry name" value="Mulikevirus_tape_measure"/>
</dbReference>
<evidence type="ECO:0000313" key="5">
    <source>
        <dbReference type="Proteomes" id="UP000259465"/>
    </source>
</evidence>
<feature type="coiled-coil region" evidence="1">
    <location>
        <begin position="466"/>
        <end position="500"/>
    </location>
</feature>
<keyword evidence="1" id="KW-0175">Coiled coil</keyword>
<sequence>MSVLSKTGAFETLQVQLNNVEKSSVLGAHTFKQLKQLALDTPFGVQGLTQTYTQLKNFGLDPMAGSLQAITDQSAKLGGSQETLTRIALALGQAWSKQKLQGEEVLQFVDAGVPVWDLLGKKLNKTTAELQDMGSKGLLGRDVIRQLIQAIEEESKGAASSQVGTWQGMVSQLQDIWDQFLAEVGNNGPLEAAKSQIKSLMDAIAQAMADGSAADMGRNLAAIISTLGETIRVTVGFVREHADAIKLLIGSYVGMKVLVQAVQWVGALSAALNTLRAIGSTKIAIGMAVDSSGIAKAIGEIALLKTAIGAIPIAAVAGFAAFGLAAAAGVKVAIDQFEIWNGQQERALELSREILKQYQGLKEFETVDTPVVSADVLNGFGRAQLAEYEDSLKRALKTKQLLLQQRAESVERGGGDATQDAEARRLAREAAAYSKALADYKAYTENRVKEEERFGKNVDAVRNGALAGLAEKLAKEQKLYDKANDALKAATETRKKHQEAWYGNKAVDPAKKAKDPATMGVTDYYEGLSKANALGRKAQESQAQAAKTGKDADLRQAARDATATEKAFESLMDTINKLREAGKITEGEFNFFNDQAGKAQDGFDAKAEGQATDQLQQAMQKIEELKKAADSVKRLQVGFDTEKGNLDLDNLIARFQAAADAKPIKIPVQYVGQDGKYLTDARKDVGLPEKPPGFSGGGWTGPGGKYEPAGVVHGGEFVQTQERMREPGALAFMWDFHRRGMGALQDWRGYANGGLVGAALPTFADRISLPDVGGLAQPAAKALGTLLLQVGGQQLSVQADPSEAGDFMADMRRLQLKM</sequence>
<evidence type="ECO:0000313" key="4">
    <source>
        <dbReference type="EMBL" id="AXT46618.1"/>
    </source>
</evidence>
<dbReference type="KEGG" id="crz:D1345_10635"/>
<dbReference type="PANTHER" id="PTHR38812">
    <property type="entry name" value="MU-LIKE PROPHAGE FLUMU PROTEIN GP42"/>
    <property type="match status" value="1"/>
</dbReference>
<dbReference type="Proteomes" id="UP000259465">
    <property type="component" value="Chromosome"/>
</dbReference>
<accession>A0AAD0RXJ3</accession>
<name>A0AAD0RXJ3_9NEIS</name>
<organism evidence="4 5">
    <name type="scientific">Chromobacterium rhizoryzae</name>
    <dbReference type="NCBI Taxonomy" id="1778675"/>
    <lineage>
        <taxon>Bacteria</taxon>
        <taxon>Pseudomonadati</taxon>
        <taxon>Pseudomonadota</taxon>
        <taxon>Betaproteobacteria</taxon>
        <taxon>Neisseriales</taxon>
        <taxon>Chromobacteriaceae</taxon>
        <taxon>Chromobacterium</taxon>
    </lineage>
</organism>
<feature type="coiled-coil region" evidence="1">
    <location>
        <begin position="608"/>
        <end position="635"/>
    </location>
</feature>
<protein>
    <submittedName>
        <fullName evidence="4">Phage tail protein</fullName>
    </submittedName>
</protein>